<evidence type="ECO:0000313" key="2">
    <source>
        <dbReference type="EMBL" id="GET89436.1"/>
    </source>
</evidence>
<dbReference type="OrthoDB" id="273798at2759"/>
<feature type="compositionally biased region" description="Basic and acidic residues" evidence="1">
    <location>
        <begin position="441"/>
        <end position="456"/>
    </location>
</feature>
<feature type="compositionally biased region" description="Basic and acidic residues" evidence="1">
    <location>
        <begin position="169"/>
        <end position="179"/>
    </location>
</feature>
<feature type="compositionally biased region" description="Basic and acidic residues" evidence="1">
    <location>
        <begin position="188"/>
        <end position="199"/>
    </location>
</feature>
<dbReference type="VEuPathDB" id="TriTrypDB:LtaPh_2607200"/>
<protein>
    <submittedName>
        <fullName evidence="2">Uncharacterized protein</fullName>
    </submittedName>
</protein>
<feature type="compositionally biased region" description="Basic and acidic residues" evidence="1">
    <location>
        <begin position="355"/>
        <end position="368"/>
    </location>
</feature>
<keyword evidence="3" id="KW-1185">Reference proteome</keyword>
<proteinExistence type="predicted"/>
<accession>A0A640KI80</accession>
<feature type="region of interest" description="Disordered" evidence="1">
    <location>
        <begin position="302"/>
        <end position="330"/>
    </location>
</feature>
<feature type="region of interest" description="Disordered" evidence="1">
    <location>
        <begin position="345"/>
        <end position="391"/>
    </location>
</feature>
<dbReference type="Proteomes" id="UP000419144">
    <property type="component" value="Unassembled WGS sequence"/>
</dbReference>
<feature type="region of interest" description="Disordered" evidence="1">
    <location>
        <begin position="424"/>
        <end position="513"/>
    </location>
</feature>
<comment type="caution">
    <text evidence="2">The sequence shown here is derived from an EMBL/GenBank/DDBJ whole genome shotgun (WGS) entry which is preliminary data.</text>
</comment>
<feature type="compositionally biased region" description="Polar residues" evidence="1">
    <location>
        <begin position="431"/>
        <end position="440"/>
    </location>
</feature>
<feature type="compositionally biased region" description="Polar residues" evidence="1">
    <location>
        <begin position="204"/>
        <end position="226"/>
    </location>
</feature>
<feature type="compositionally biased region" description="Basic and acidic residues" evidence="1">
    <location>
        <begin position="306"/>
        <end position="318"/>
    </location>
</feature>
<organism evidence="2 3">
    <name type="scientific">Leishmania tarentolae</name>
    <name type="common">Sauroleishmania tarentolae</name>
    <dbReference type="NCBI Taxonomy" id="5689"/>
    <lineage>
        <taxon>Eukaryota</taxon>
        <taxon>Discoba</taxon>
        <taxon>Euglenozoa</taxon>
        <taxon>Kinetoplastea</taxon>
        <taxon>Metakinetoplastina</taxon>
        <taxon>Trypanosomatida</taxon>
        <taxon>Trypanosomatidae</taxon>
        <taxon>Leishmaniinae</taxon>
        <taxon>Leishmania</taxon>
        <taxon>lizard Leishmania</taxon>
    </lineage>
</organism>
<reference evidence="2" key="1">
    <citation type="submission" date="2019-11" db="EMBL/GenBank/DDBJ databases">
        <title>Leishmania tarentolae CDS.</title>
        <authorList>
            <person name="Goto Y."/>
            <person name="Yamagishi J."/>
        </authorList>
    </citation>
    <scope>NUCLEOTIDE SEQUENCE [LARGE SCALE GENOMIC DNA]</scope>
    <source>
        <strain evidence="2">Parrot Tar II</strain>
    </source>
</reference>
<feature type="region of interest" description="Disordered" evidence="1">
    <location>
        <begin position="151"/>
        <end position="241"/>
    </location>
</feature>
<evidence type="ECO:0000313" key="3">
    <source>
        <dbReference type="Proteomes" id="UP000419144"/>
    </source>
</evidence>
<dbReference type="EMBL" id="BLBS01000035">
    <property type="protein sequence ID" value="GET89436.1"/>
    <property type="molecule type" value="Genomic_DNA"/>
</dbReference>
<gene>
    <name evidence="2" type="ORF">LtaPh_2607200</name>
</gene>
<feature type="compositionally biased region" description="Basic and acidic residues" evidence="1">
    <location>
        <begin position="488"/>
        <end position="513"/>
    </location>
</feature>
<evidence type="ECO:0000256" key="1">
    <source>
        <dbReference type="SAM" id="MobiDB-lite"/>
    </source>
</evidence>
<sequence>MDSSQFKHELYDLPQEQLEYFGSRTRAPSAFSTSEPAQILCDKATLSCSHEILHHSQERPDDVKEEMHAVTQVGSLAEKYHQYFAKNPQVDIQSRWINTDNTASESYPVEESQLYQTPASKASYQKPVLAVSSHASSVQRAHPPVRAKAVSQLSSHRGIPQEQPATNIDRVERNMRRPTENGLWPSKNDYEQPHGDRHVPFSKLSPSCGTPVSQDLPTEAGTSALSQGEEEALSQQAQGRPAEVYSYMPQQTAITHPALKMQGHEHTNHSARNPESKGHVDEYERIRDEEVNCTFHPKINNLSLRRKMDMQKSPDRESQPASSPHPSRDVHQQGLYEKMHGYAEAAKKRHAGRRAQKEINDAEIERNASENSRSTFMNPHRSPVDSQDDPKEVFLRLYADAQRYHKEKAEQERLIELRRRQERGEVPYDTENGSKLGDTSLSHDNEFGVSEDEKSRTAKPRGSSSPRKGSATRELFERLSRPNTVTIKFEKQKEQAEKEKREKEQRDAEAKRSEMEKIALYTWRIPSKSFTFSDLKSQNTLYIS</sequence>
<dbReference type="AlphaFoldDB" id="A0A640KI80"/>
<name>A0A640KI80_LEITA</name>